<reference evidence="2" key="1">
    <citation type="journal article" date="2019" name="bioRxiv">
        <title>The Genome of the Zebra Mussel, Dreissena polymorpha: A Resource for Invasive Species Research.</title>
        <authorList>
            <person name="McCartney M.A."/>
            <person name="Auch B."/>
            <person name="Kono T."/>
            <person name="Mallez S."/>
            <person name="Zhang Y."/>
            <person name="Obille A."/>
            <person name="Becker A."/>
            <person name="Abrahante J.E."/>
            <person name="Garbe J."/>
            <person name="Badalamenti J.P."/>
            <person name="Herman A."/>
            <person name="Mangelson H."/>
            <person name="Liachko I."/>
            <person name="Sullivan S."/>
            <person name="Sone E.D."/>
            <person name="Koren S."/>
            <person name="Silverstein K.A.T."/>
            <person name="Beckman K.B."/>
            <person name="Gohl D.M."/>
        </authorList>
    </citation>
    <scope>NUCLEOTIDE SEQUENCE</scope>
    <source>
        <strain evidence="2">Duluth1</strain>
        <tissue evidence="2">Whole animal</tissue>
    </source>
</reference>
<dbReference type="EMBL" id="JAIWYP010000012">
    <property type="protein sequence ID" value="KAH3730771.1"/>
    <property type="molecule type" value="Genomic_DNA"/>
</dbReference>
<organism evidence="2 3">
    <name type="scientific">Dreissena polymorpha</name>
    <name type="common">Zebra mussel</name>
    <name type="synonym">Mytilus polymorpha</name>
    <dbReference type="NCBI Taxonomy" id="45954"/>
    <lineage>
        <taxon>Eukaryota</taxon>
        <taxon>Metazoa</taxon>
        <taxon>Spiralia</taxon>
        <taxon>Lophotrochozoa</taxon>
        <taxon>Mollusca</taxon>
        <taxon>Bivalvia</taxon>
        <taxon>Autobranchia</taxon>
        <taxon>Heteroconchia</taxon>
        <taxon>Euheterodonta</taxon>
        <taxon>Imparidentia</taxon>
        <taxon>Neoheterodontei</taxon>
        <taxon>Myida</taxon>
        <taxon>Dreissenoidea</taxon>
        <taxon>Dreissenidae</taxon>
        <taxon>Dreissena</taxon>
    </lineage>
</organism>
<feature type="compositionally biased region" description="Acidic residues" evidence="1">
    <location>
        <begin position="80"/>
        <end position="93"/>
    </location>
</feature>
<dbReference type="Proteomes" id="UP000828390">
    <property type="component" value="Unassembled WGS sequence"/>
</dbReference>
<reference evidence="2" key="2">
    <citation type="submission" date="2020-11" db="EMBL/GenBank/DDBJ databases">
        <authorList>
            <person name="McCartney M.A."/>
            <person name="Auch B."/>
            <person name="Kono T."/>
            <person name="Mallez S."/>
            <person name="Becker A."/>
            <person name="Gohl D.M."/>
            <person name="Silverstein K.A.T."/>
            <person name="Koren S."/>
            <person name="Bechman K.B."/>
            <person name="Herman A."/>
            <person name="Abrahante J.E."/>
            <person name="Garbe J."/>
        </authorList>
    </citation>
    <scope>NUCLEOTIDE SEQUENCE</scope>
    <source>
        <strain evidence="2">Duluth1</strain>
        <tissue evidence="2">Whole animal</tissue>
    </source>
</reference>
<evidence type="ECO:0000313" key="3">
    <source>
        <dbReference type="Proteomes" id="UP000828390"/>
    </source>
</evidence>
<feature type="compositionally biased region" description="Basic and acidic residues" evidence="1">
    <location>
        <begin position="102"/>
        <end position="111"/>
    </location>
</feature>
<keyword evidence="3" id="KW-1185">Reference proteome</keyword>
<evidence type="ECO:0000256" key="1">
    <source>
        <dbReference type="SAM" id="MobiDB-lite"/>
    </source>
</evidence>
<feature type="region of interest" description="Disordered" evidence="1">
    <location>
        <begin position="51"/>
        <end position="111"/>
    </location>
</feature>
<accession>A0A9D4CTW6</accession>
<comment type="caution">
    <text evidence="2">The sequence shown here is derived from an EMBL/GenBank/DDBJ whole genome shotgun (WGS) entry which is preliminary data.</text>
</comment>
<dbReference type="AlphaFoldDB" id="A0A9D4CTW6"/>
<evidence type="ECO:0000313" key="2">
    <source>
        <dbReference type="EMBL" id="KAH3730771.1"/>
    </source>
</evidence>
<name>A0A9D4CTW6_DREPO</name>
<gene>
    <name evidence="2" type="ORF">DPMN_056767</name>
</gene>
<proteinExistence type="predicted"/>
<protein>
    <submittedName>
        <fullName evidence="2">Uncharacterized protein</fullName>
    </submittedName>
</protein>
<feature type="compositionally biased region" description="Basic and acidic residues" evidence="1">
    <location>
        <begin position="60"/>
        <end position="79"/>
    </location>
</feature>
<sequence length="111" mass="12249">MDNKPQCGRKIDYGTPCLFGRIVAGETEHCNIVMGNDFYYRTPVVSGDHDYVVDGVNDDVDNHNDGECHDDNDEGNDRNDECDDNDHDGDDAAAADVGAAVYHDDDNDHND</sequence>